<protein>
    <submittedName>
        <fullName evidence="2">Type 11 methyltransferase</fullName>
    </submittedName>
</protein>
<dbReference type="InterPro" id="IPR029063">
    <property type="entry name" value="SAM-dependent_MTases_sf"/>
</dbReference>
<keyword evidence="3" id="KW-1185">Reference proteome</keyword>
<dbReference type="CDD" id="cd02440">
    <property type="entry name" value="AdoMet_MTases"/>
    <property type="match status" value="1"/>
</dbReference>
<gene>
    <name evidence="2" type="ORF">Aco04nite_12310</name>
</gene>
<keyword evidence="2" id="KW-0489">Methyltransferase</keyword>
<comment type="caution">
    <text evidence="2">The sequence shown here is derived from an EMBL/GenBank/DDBJ whole genome shotgun (WGS) entry which is preliminary data.</text>
</comment>
<dbReference type="Proteomes" id="UP000680865">
    <property type="component" value="Unassembled WGS sequence"/>
</dbReference>
<dbReference type="InterPro" id="IPR013216">
    <property type="entry name" value="Methyltransf_11"/>
</dbReference>
<reference evidence="2" key="1">
    <citation type="submission" date="2021-03" db="EMBL/GenBank/DDBJ databases">
        <title>Whole genome shotgun sequence of Actinoplanes consettensis NBRC 14913.</title>
        <authorList>
            <person name="Komaki H."/>
            <person name="Tamura T."/>
        </authorList>
    </citation>
    <scope>NUCLEOTIDE SEQUENCE</scope>
    <source>
        <strain evidence="2">NBRC 14913</strain>
    </source>
</reference>
<dbReference type="PANTHER" id="PTHR43591:SF24">
    <property type="entry name" value="2-METHOXY-6-POLYPRENYL-1,4-BENZOQUINOL METHYLASE, MITOCHONDRIAL"/>
    <property type="match status" value="1"/>
</dbReference>
<dbReference type="Gene3D" id="3.40.50.150">
    <property type="entry name" value="Vaccinia Virus protein VP39"/>
    <property type="match status" value="1"/>
</dbReference>
<proteinExistence type="predicted"/>
<dbReference type="GO" id="GO:0008757">
    <property type="term" value="F:S-adenosylmethionine-dependent methyltransferase activity"/>
    <property type="evidence" value="ECO:0007669"/>
    <property type="project" value="InterPro"/>
</dbReference>
<organism evidence="2 3">
    <name type="scientific">Winogradskya consettensis</name>
    <dbReference type="NCBI Taxonomy" id="113560"/>
    <lineage>
        <taxon>Bacteria</taxon>
        <taxon>Bacillati</taxon>
        <taxon>Actinomycetota</taxon>
        <taxon>Actinomycetes</taxon>
        <taxon>Micromonosporales</taxon>
        <taxon>Micromonosporaceae</taxon>
        <taxon>Winogradskya</taxon>
    </lineage>
</organism>
<evidence type="ECO:0000313" key="2">
    <source>
        <dbReference type="EMBL" id="GIM68798.1"/>
    </source>
</evidence>
<dbReference type="Pfam" id="PF08241">
    <property type="entry name" value="Methyltransf_11"/>
    <property type="match status" value="1"/>
</dbReference>
<evidence type="ECO:0000313" key="3">
    <source>
        <dbReference type="Proteomes" id="UP000680865"/>
    </source>
</evidence>
<keyword evidence="2" id="KW-0808">Transferase</keyword>
<feature type="domain" description="Methyltransferase type 11" evidence="1">
    <location>
        <begin position="43"/>
        <end position="132"/>
    </location>
</feature>
<dbReference type="AlphaFoldDB" id="A0A919SBS4"/>
<sequence>MARIAYNHTDAQAFAATRHLGDASSWRAAIVEHFDPKPGSRLLDLGAGTGSWSRTFTEWFPGVEVVAVEPSAAMRDLSVFQPILAGDAAAIPLPDSSVDAVWISTVIHHVPDLAAAAAELRRVLRPGAVVLIRSAFAGRPEGITQFRYFTEAVRVLDTYPSVADIEEAFAGFRTVKLSKVPQHTASSLQEIVATLRREAHTPLQLITDEEYATGLERLRAAAETTTGPVIDHLDLLVMRTDPAGSPPPAAG</sequence>
<dbReference type="GO" id="GO:0032259">
    <property type="term" value="P:methylation"/>
    <property type="evidence" value="ECO:0007669"/>
    <property type="project" value="UniProtKB-KW"/>
</dbReference>
<dbReference type="PANTHER" id="PTHR43591">
    <property type="entry name" value="METHYLTRANSFERASE"/>
    <property type="match status" value="1"/>
</dbReference>
<name>A0A919SBS4_9ACTN</name>
<dbReference type="SUPFAM" id="SSF53335">
    <property type="entry name" value="S-adenosyl-L-methionine-dependent methyltransferases"/>
    <property type="match status" value="1"/>
</dbReference>
<accession>A0A919SBS4</accession>
<dbReference type="RefSeq" id="WP_212996204.1">
    <property type="nucleotide sequence ID" value="NZ_BAAATW010000001.1"/>
</dbReference>
<evidence type="ECO:0000259" key="1">
    <source>
        <dbReference type="Pfam" id="PF08241"/>
    </source>
</evidence>
<dbReference type="EMBL" id="BOQP01000006">
    <property type="protein sequence ID" value="GIM68798.1"/>
    <property type="molecule type" value="Genomic_DNA"/>
</dbReference>